<protein>
    <recommendedName>
        <fullName evidence="3">Monooxygenase</fullName>
    </recommendedName>
</protein>
<dbReference type="Pfam" id="PF08803">
    <property type="entry name" value="ydhR"/>
    <property type="match status" value="1"/>
</dbReference>
<keyword evidence="2" id="KW-1185">Reference proteome</keyword>
<dbReference type="SUPFAM" id="SSF54909">
    <property type="entry name" value="Dimeric alpha+beta barrel"/>
    <property type="match status" value="1"/>
</dbReference>
<organism evidence="1 2">
    <name type="scientific">Roseococcus suduntuyensis</name>
    <dbReference type="NCBI Taxonomy" id="455361"/>
    <lineage>
        <taxon>Bacteria</taxon>
        <taxon>Pseudomonadati</taxon>
        <taxon>Pseudomonadota</taxon>
        <taxon>Alphaproteobacteria</taxon>
        <taxon>Acetobacterales</taxon>
        <taxon>Roseomonadaceae</taxon>
        <taxon>Roseococcus</taxon>
    </lineage>
</organism>
<sequence length="107" mass="11594">MPAETPTVILQMDFASPPPWGEARREALRALAHSIAADTPGLAWKIWTEDEAAGRAGGLYAFTTRDAAQAYQAMHTARVTARGATDIQARIWDINMELSAITQGVRA</sequence>
<proteinExistence type="predicted"/>
<dbReference type="EMBL" id="JACIDJ010000001">
    <property type="protein sequence ID" value="MBB3897506.1"/>
    <property type="molecule type" value="Genomic_DNA"/>
</dbReference>
<reference evidence="1 2" key="1">
    <citation type="submission" date="2020-08" db="EMBL/GenBank/DDBJ databases">
        <title>Genomic Encyclopedia of Type Strains, Phase IV (KMG-IV): sequencing the most valuable type-strain genomes for metagenomic binning, comparative biology and taxonomic classification.</title>
        <authorList>
            <person name="Goeker M."/>
        </authorList>
    </citation>
    <scope>NUCLEOTIDE SEQUENCE [LARGE SCALE GENOMIC DNA]</scope>
    <source>
        <strain evidence="1 2">DSM 19979</strain>
    </source>
</reference>
<evidence type="ECO:0008006" key="3">
    <source>
        <dbReference type="Google" id="ProtNLM"/>
    </source>
</evidence>
<dbReference type="PANTHER" id="PTHR39169:SF1">
    <property type="entry name" value="MONOOXYGENASE YDHR-RELATED"/>
    <property type="match status" value="1"/>
</dbReference>
<name>A0A840AAF8_9PROT</name>
<comment type="caution">
    <text evidence="1">The sequence shown here is derived from an EMBL/GenBank/DDBJ whole genome shotgun (WGS) entry which is preliminary data.</text>
</comment>
<accession>A0A840AAF8</accession>
<dbReference type="PANTHER" id="PTHR39169">
    <property type="match status" value="1"/>
</dbReference>
<dbReference type="InterPro" id="IPR011008">
    <property type="entry name" value="Dimeric_a/b-barrel"/>
</dbReference>
<dbReference type="AlphaFoldDB" id="A0A840AAF8"/>
<dbReference type="Proteomes" id="UP000553193">
    <property type="component" value="Unassembled WGS sequence"/>
</dbReference>
<evidence type="ECO:0000313" key="2">
    <source>
        <dbReference type="Proteomes" id="UP000553193"/>
    </source>
</evidence>
<dbReference type="InterPro" id="IPR014910">
    <property type="entry name" value="YdhR"/>
</dbReference>
<dbReference type="NCBIfam" id="NF008333">
    <property type="entry name" value="PRK11118.1"/>
    <property type="match status" value="1"/>
</dbReference>
<dbReference type="Gene3D" id="3.30.70.100">
    <property type="match status" value="1"/>
</dbReference>
<gene>
    <name evidence="1" type="ORF">GGQ83_000932</name>
</gene>
<dbReference type="RefSeq" id="WP_184382417.1">
    <property type="nucleotide sequence ID" value="NZ_JACIDJ010000001.1"/>
</dbReference>
<evidence type="ECO:0000313" key="1">
    <source>
        <dbReference type="EMBL" id="MBB3897506.1"/>
    </source>
</evidence>